<protein>
    <submittedName>
        <fullName evidence="1">Uncharacterized protein</fullName>
    </submittedName>
</protein>
<accession>E7CA48</accession>
<name>E7CA48_9PROT</name>
<dbReference type="AlphaFoldDB" id="E7CA48"/>
<dbReference type="EMBL" id="GU574704">
    <property type="protein sequence ID" value="ADH43031.1"/>
    <property type="molecule type" value="Genomic_DNA"/>
</dbReference>
<proteinExistence type="predicted"/>
<evidence type="ECO:0000313" key="1">
    <source>
        <dbReference type="EMBL" id="ADH43031.1"/>
    </source>
</evidence>
<reference evidence="1" key="1">
    <citation type="submission" date="2010-01" db="EMBL/GenBank/DDBJ databases">
        <title>Genome fragments of uncultured bacteria from the North Pacific Subtropical Gyre.</title>
        <authorList>
            <person name="Pham V.D."/>
            <person name="DeLong E.F."/>
        </authorList>
    </citation>
    <scope>NUCLEOTIDE SEQUENCE</scope>
</reference>
<organism evidence="1">
    <name type="scientific">uncultured SAR11 cluster alpha proteobacterium H17925_45G17</name>
    <dbReference type="NCBI Taxonomy" id="715038"/>
    <lineage>
        <taxon>Bacteria</taxon>
        <taxon>Pseudomonadati</taxon>
        <taxon>Pseudomonadota</taxon>
        <taxon>Alphaproteobacteria</taxon>
        <taxon>Candidatus Pelagibacterales</taxon>
        <taxon>environmental samples</taxon>
    </lineage>
</organism>
<sequence>MFPPTYLSVDGRIRYWFSRLFSDRWDENGVTKSIRSKASRSMASLSLCTGRVVNWHCFLCLPRLRCRRAGACSVLFAVPRGLPASRRVLDTSWPHRVPGECERGRPCGTLAIARASAPCFTPVGCSSTNSTWSPERPPLVELHTPFHHTVSQS</sequence>